<sequence>MLQLLKLSGKSEKLFLTNYVAHSITEFKYEPDEGVTFEAYYRRYEQIFDKDCKDWDDKMKKHLIKRKLAVTEHEQYSNYVLPRKSLDIDFNDTIDILCKIFSTIHSKYQHHCRCPGIQVRGKENVQNS</sequence>
<name>A0A6P7S9F9_9MOLL</name>
<keyword evidence="2" id="KW-1185">Reference proteome</keyword>
<dbReference type="AlphaFoldDB" id="A0A6P7S9F9"/>
<reference evidence="3" key="1">
    <citation type="submission" date="2025-08" db="UniProtKB">
        <authorList>
            <consortium name="RefSeq"/>
        </authorList>
    </citation>
    <scope>IDENTIFICATION</scope>
</reference>
<proteinExistence type="predicted"/>
<accession>A0A6P7S9F9</accession>
<dbReference type="InterPro" id="IPR055510">
    <property type="entry name" value="DUF7083"/>
</dbReference>
<dbReference type="Proteomes" id="UP000515154">
    <property type="component" value="Linkage group LG4"/>
</dbReference>
<organism evidence="2 3">
    <name type="scientific">Octopus sinensis</name>
    <name type="common">East Asian common octopus</name>
    <dbReference type="NCBI Taxonomy" id="2607531"/>
    <lineage>
        <taxon>Eukaryota</taxon>
        <taxon>Metazoa</taxon>
        <taxon>Spiralia</taxon>
        <taxon>Lophotrochozoa</taxon>
        <taxon>Mollusca</taxon>
        <taxon>Cephalopoda</taxon>
        <taxon>Coleoidea</taxon>
        <taxon>Octopodiformes</taxon>
        <taxon>Octopoda</taxon>
        <taxon>Incirrata</taxon>
        <taxon>Octopodidae</taxon>
        <taxon>Octopus</taxon>
    </lineage>
</organism>
<gene>
    <name evidence="3" type="primary">LOC115210495</name>
</gene>
<dbReference type="KEGG" id="osn:115210495"/>
<protein>
    <submittedName>
        <fullName evidence="3">Uncharacterized protein LOC115210495</fullName>
    </submittedName>
</protein>
<feature type="domain" description="DUF7083" evidence="1">
    <location>
        <begin position="18"/>
        <end position="102"/>
    </location>
</feature>
<dbReference type="Pfam" id="PF23309">
    <property type="entry name" value="DUF7083"/>
    <property type="match status" value="1"/>
</dbReference>
<evidence type="ECO:0000313" key="3">
    <source>
        <dbReference type="RefSeq" id="XP_029634959.1"/>
    </source>
</evidence>
<dbReference type="RefSeq" id="XP_029634959.1">
    <property type="nucleotide sequence ID" value="XM_029779099.1"/>
</dbReference>
<evidence type="ECO:0000259" key="1">
    <source>
        <dbReference type="Pfam" id="PF23309"/>
    </source>
</evidence>
<evidence type="ECO:0000313" key="2">
    <source>
        <dbReference type="Proteomes" id="UP000515154"/>
    </source>
</evidence>